<reference evidence="2 3" key="1">
    <citation type="journal article" date="2014" name="Nat. Commun.">
        <title>Molecular traces of alternative social organization in a termite genome.</title>
        <authorList>
            <person name="Terrapon N."/>
            <person name="Li C."/>
            <person name="Robertson H.M."/>
            <person name="Ji L."/>
            <person name="Meng X."/>
            <person name="Booth W."/>
            <person name="Chen Z."/>
            <person name="Childers C.P."/>
            <person name="Glastad K.M."/>
            <person name="Gokhale K."/>
            <person name="Gowin J."/>
            <person name="Gronenberg W."/>
            <person name="Hermansen R.A."/>
            <person name="Hu H."/>
            <person name="Hunt B.G."/>
            <person name="Huylmans A.K."/>
            <person name="Khalil S.M."/>
            <person name="Mitchell R.D."/>
            <person name="Munoz-Torres M.C."/>
            <person name="Mustard J.A."/>
            <person name="Pan H."/>
            <person name="Reese J.T."/>
            <person name="Scharf M.E."/>
            <person name="Sun F."/>
            <person name="Vogel H."/>
            <person name="Xiao J."/>
            <person name="Yang W."/>
            <person name="Yang Z."/>
            <person name="Yang Z."/>
            <person name="Zhou J."/>
            <person name="Zhu J."/>
            <person name="Brent C.S."/>
            <person name="Elsik C.G."/>
            <person name="Goodisman M.A."/>
            <person name="Liberles D.A."/>
            <person name="Roe R.M."/>
            <person name="Vargo E.L."/>
            <person name="Vilcinskas A."/>
            <person name="Wang J."/>
            <person name="Bornberg-Bauer E."/>
            <person name="Korb J."/>
            <person name="Zhang G."/>
            <person name="Liebig J."/>
        </authorList>
    </citation>
    <scope>NUCLEOTIDE SEQUENCE [LARGE SCALE GENOMIC DNA]</scope>
    <source>
        <tissue evidence="2">Whole organism</tissue>
    </source>
</reference>
<evidence type="ECO:0000313" key="3">
    <source>
        <dbReference type="Proteomes" id="UP000027135"/>
    </source>
</evidence>
<organism evidence="2 3">
    <name type="scientific">Zootermopsis nevadensis</name>
    <name type="common">Dampwood termite</name>
    <dbReference type="NCBI Taxonomy" id="136037"/>
    <lineage>
        <taxon>Eukaryota</taxon>
        <taxon>Metazoa</taxon>
        <taxon>Ecdysozoa</taxon>
        <taxon>Arthropoda</taxon>
        <taxon>Hexapoda</taxon>
        <taxon>Insecta</taxon>
        <taxon>Pterygota</taxon>
        <taxon>Neoptera</taxon>
        <taxon>Polyneoptera</taxon>
        <taxon>Dictyoptera</taxon>
        <taxon>Blattodea</taxon>
        <taxon>Blattoidea</taxon>
        <taxon>Termitoidae</taxon>
        <taxon>Termopsidae</taxon>
        <taxon>Zootermopsis</taxon>
    </lineage>
</organism>
<accession>A0A067QXR5</accession>
<feature type="region of interest" description="Disordered" evidence="1">
    <location>
        <begin position="17"/>
        <end position="74"/>
    </location>
</feature>
<keyword evidence="3" id="KW-1185">Reference proteome</keyword>
<evidence type="ECO:0000313" key="2">
    <source>
        <dbReference type="EMBL" id="KDR09563.1"/>
    </source>
</evidence>
<proteinExistence type="predicted"/>
<dbReference type="Proteomes" id="UP000027135">
    <property type="component" value="Unassembled WGS sequence"/>
</dbReference>
<evidence type="ECO:0000256" key="1">
    <source>
        <dbReference type="SAM" id="MobiDB-lite"/>
    </source>
</evidence>
<protein>
    <submittedName>
        <fullName evidence="2">Uncharacterized protein</fullName>
    </submittedName>
</protein>
<sequence>MHLAACLHSAVSTRTIEQNITSGSSRKLQGPDPTHSTRRLPVNDDVTGNRQNKRRERPNLAQPAKTRLLQEDRY</sequence>
<dbReference type="EMBL" id="KK853235">
    <property type="protein sequence ID" value="KDR09563.1"/>
    <property type="molecule type" value="Genomic_DNA"/>
</dbReference>
<feature type="compositionally biased region" description="Polar residues" evidence="1">
    <location>
        <begin position="17"/>
        <end position="27"/>
    </location>
</feature>
<gene>
    <name evidence="2" type="ORF">L798_00522</name>
</gene>
<dbReference type="InParanoid" id="A0A067QXR5"/>
<name>A0A067QXR5_ZOONE</name>
<dbReference type="AlphaFoldDB" id="A0A067QXR5"/>